<evidence type="ECO:0000256" key="2">
    <source>
        <dbReference type="ARBA" id="ARBA00004479"/>
    </source>
</evidence>
<feature type="chain" id="PRO_5004580084" description="ADAM 17-like protease" evidence="15">
    <location>
        <begin position="20"/>
        <end position="740"/>
    </location>
</feature>
<dbReference type="PANTHER" id="PTHR45702">
    <property type="entry name" value="ADAM10/ADAM17 METALLOPEPTIDASE FAMILY MEMBER"/>
    <property type="match status" value="1"/>
</dbReference>
<dbReference type="PANTHER" id="PTHR45702:SF6">
    <property type="entry name" value="DISINTEGRIN AND METALLOPROTEINASE DOMAIN-CONTAINING PROTEIN 17"/>
    <property type="match status" value="1"/>
</dbReference>
<keyword evidence="3" id="KW-0645">Protease</keyword>
<dbReference type="Pfam" id="PF00200">
    <property type="entry name" value="Disintegrin"/>
    <property type="match status" value="1"/>
</dbReference>
<dbReference type="SUPFAM" id="SSF55486">
    <property type="entry name" value="Metalloproteases ('zincins'), catalytic domain"/>
    <property type="match status" value="1"/>
</dbReference>
<dbReference type="SUPFAM" id="SSF57552">
    <property type="entry name" value="Blood coagulation inhibitor (disintegrin)"/>
    <property type="match status" value="1"/>
</dbReference>
<evidence type="ECO:0000259" key="17">
    <source>
        <dbReference type="PROSITE" id="PS50215"/>
    </source>
</evidence>
<dbReference type="GO" id="GO:0007219">
    <property type="term" value="P:Notch signaling pathway"/>
    <property type="evidence" value="ECO:0007669"/>
    <property type="project" value="TreeGrafter"/>
</dbReference>
<dbReference type="InterPro" id="IPR024079">
    <property type="entry name" value="MetalloPept_cat_dom_sf"/>
</dbReference>
<evidence type="ECO:0000313" key="18">
    <source>
        <dbReference type="EnsemblMetazoa" id="SMAR010268-PA"/>
    </source>
</evidence>
<dbReference type="InterPro" id="IPR001762">
    <property type="entry name" value="Disintegrin_dom"/>
</dbReference>
<sequence>MHINVKQLILFLLCGKINCFIDATLKSLRYFETLHPSSLSHTIVKRGINPSPNKFNTVKQLSFKVLGRDFRLMLTPGTSVLSSKFQAYSIDGVGKKEYLSIDHETFYEGRIFGEKNSHASVHYEDGLLTASIQSQDDMYVIEPAWRHLDDNISMIAYKTSDMTDNEGEEVHKRTCGYIKVENNNVSREDQTDDEELVREKRQSDAYTFDSSRTRCPLLLVADYRFYQSMGGLSKKSTINYLISLIDRVHKIYHDTEWKDHARNKGFKGLGFVIEEIIIHNESTPVRAGQQHYNMDRNNWDVRDLLEVFSRESKHQRFCLAHLFTDIKFEGGILGLAYVGSSRRNSVGGICTPEYFKNGLTLYLNSGLSSSRNHYGQRVITREADLVTAHEFGHNWGSEHDPDNSDCSPDSSRGGSYLMYTYSVSGYDNNNKKFSPCSLRSIRAVLLAKSHKCFKEPQESFCGNSRVESGEECDVGLLSAGVEDLCCYRNCSLKSHSKCSDRNSPCCRDCNYSPSGVKCRDANPNTCDKETNCTGYMAECPKAAHEDDDTPCVDRGLCNKGECLPFCETKGRFSCMCDNIADACRRCCRLTLNSTCYVFDKNDILSDGTLCIHGFCNNGVCEKTVQDIVERFWDIIEDININSVIKFLNDNIVGTVIVISIVVWIPGSCLITYVDRKRRKEDKQRQEWFDKRNKSLIHSSDNHTKLIRVPRQRATGTLPSLSQPILGHSRPIDLRQSPFLR</sequence>
<dbReference type="Gene3D" id="4.10.70.10">
    <property type="entry name" value="Disintegrin domain"/>
    <property type="match status" value="1"/>
</dbReference>
<protein>
    <recommendedName>
        <fullName evidence="20">ADAM 17-like protease</fullName>
    </recommendedName>
</protein>
<evidence type="ECO:0000256" key="1">
    <source>
        <dbReference type="ARBA" id="ARBA00001947"/>
    </source>
</evidence>
<dbReference type="Gene3D" id="3.40.390.10">
    <property type="entry name" value="Collagenase (Catalytic Domain)"/>
    <property type="match status" value="1"/>
</dbReference>
<evidence type="ECO:0000313" key="19">
    <source>
        <dbReference type="Proteomes" id="UP000014500"/>
    </source>
</evidence>
<evidence type="ECO:0000256" key="15">
    <source>
        <dbReference type="SAM" id="SignalP"/>
    </source>
</evidence>
<feature type="transmembrane region" description="Helical" evidence="14">
    <location>
        <begin position="651"/>
        <end position="673"/>
    </location>
</feature>
<organism evidence="18 19">
    <name type="scientific">Strigamia maritima</name>
    <name type="common">European centipede</name>
    <name type="synonym">Geophilus maritimus</name>
    <dbReference type="NCBI Taxonomy" id="126957"/>
    <lineage>
        <taxon>Eukaryota</taxon>
        <taxon>Metazoa</taxon>
        <taxon>Ecdysozoa</taxon>
        <taxon>Arthropoda</taxon>
        <taxon>Myriapoda</taxon>
        <taxon>Chilopoda</taxon>
        <taxon>Pleurostigmophora</taxon>
        <taxon>Geophilomorpha</taxon>
        <taxon>Linotaeniidae</taxon>
        <taxon>Strigamia</taxon>
    </lineage>
</organism>
<evidence type="ECO:0000256" key="14">
    <source>
        <dbReference type="SAM" id="Phobius"/>
    </source>
</evidence>
<evidence type="ECO:0000256" key="7">
    <source>
        <dbReference type="ARBA" id="ARBA00022801"/>
    </source>
</evidence>
<dbReference type="Proteomes" id="UP000014500">
    <property type="component" value="Unassembled WGS sequence"/>
</dbReference>
<dbReference type="InterPro" id="IPR036436">
    <property type="entry name" value="Disintegrin_dom_sf"/>
</dbReference>
<dbReference type="Pfam" id="PF16698">
    <property type="entry name" value="ADAM17_MPD"/>
    <property type="match status" value="1"/>
</dbReference>
<dbReference type="PhylomeDB" id="T1J977"/>
<evidence type="ECO:0000259" key="16">
    <source>
        <dbReference type="PROSITE" id="PS50214"/>
    </source>
</evidence>
<evidence type="ECO:0000256" key="11">
    <source>
        <dbReference type="ARBA" id="ARBA00023136"/>
    </source>
</evidence>
<keyword evidence="9 14" id="KW-1133">Transmembrane helix</keyword>
<comment type="cofactor">
    <cofactor evidence="1">
        <name>Zn(2+)</name>
        <dbReference type="ChEBI" id="CHEBI:29105"/>
    </cofactor>
</comment>
<evidence type="ECO:0000256" key="10">
    <source>
        <dbReference type="ARBA" id="ARBA00023049"/>
    </source>
</evidence>
<dbReference type="InterPro" id="IPR001590">
    <property type="entry name" value="Peptidase_M12B"/>
</dbReference>
<dbReference type="InterPro" id="IPR034025">
    <property type="entry name" value="ADAM10_ADAM17"/>
</dbReference>
<evidence type="ECO:0008006" key="20">
    <source>
        <dbReference type="Google" id="ProtNLM"/>
    </source>
</evidence>
<keyword evidence="6 15" id="KW-0732">Signal</keyword>
<feature type="binding site" evidence="13">
    <location>
        <position position="393"/>
    </location>
    <ligand>
        <name>Zn(2+)</name>
        <dbReference type="ChEBI" id="CHEBI:29105"/>
        <note>catalytic</note>
    </ligand>
</feature>
<proteinExistence type="predicted"/>
<reference evidence="19" key="1">
    <citation type="submission" date="2011-05" db="EMBL/GenBank/DDBJ databases">
        <authorList>
            <person name="Richards S.R."/>
            <person name="Qu J."/>
            <person name="Jiang H."/>
            <person name="Jhangiani S.N."/>
            <person name="Agravi P."/>
            <person name="Goodspeed R."/>
            <person name="Gross S."/>
            <person name="Mandapat C."/>
            <person name="Jackson L."/>
            <person name="Mathew T."/>
            <person name="Pu L."/>
            <person name="Thornton R."/>
            <person name="Saada N."/>
            <person name="Wilczek-Boney K.B."/>
            <person name="Lee S."/>
            <person name="Kovar C."/>
            <person name="Wu Y."/>
            <person name="Scherer S.E."/>
            <person name="Worley K.C."/>
            <person name="Muzny D.M."/>
            <person name="Gibbs R."/>
        </authorList>
    </citation>
    <scope>NUCLEOTIDE SEQUENCE</scope>
    <source>
        <strain evidence="19">Brora</strain>
    </source>
</reference>
<dbReference type="eggNOG" id="KOG3658">
    <property type="taxonomic scope" value="Eukaryota"/>
</dbReference>
<keyword evidence="10" id="KW-0482">Metalloprotease</keyword>
<keyword evidence="7" id="KW-0378">Hydrolase</keyword>
<comment type="subcellular location">
    <subcellularLocation>
        <location evidence="2">Membrane</location>
        <topology evidence="2">Single-pass type I membrane protein</topology>
    </subcellularLocation>
</comment>
<feature type="domain" description="Disintegrin" evidence="16">
    <location>
        <begin position="458"/>
        <end position="547"/>
    </location>
</feature>
<dbReference type="GO" id="GO:0006509">
    <property type="term" value="P:membrane protein ectodomain proteolysis"/>
    <property type="evidence" value="ECO:0007669"/>
    <property type="project" value="TreeGrafter"/>
</dbReference>
<comment type="caution">
    <text evidence="13">Lacks conserved residue(s) required for the propagation of feature annotation.</text>
</comment>
<evidence type="ECO:0000256" key="12">
    <source>
        <dbReference type="ARBA" id="ARBA00023157"/>
    </source>
</evidence>
<dbReference type="HOGENOM" id="CLU_004602_2_0_1"/>
<accession>T1J977</accession>
<name>T1J977_STRMM</name>
<evidence type="ECO:0000256" key="6">
    <source>
        <dbReference type="ARBA" id="ARBA00022729"/>
    </source>
</evidence>
<keyword evidence="12" id="KW-1015">Disulfide bond</keyword>
<dbReference type="Pfam" id="PF13688">
    <property type="entry name" value="Reprolysin_5"/>
    <property type="match status" value="1"/>
</dbReference>
<keyword evidence="11 14" id="KW-0472">Membrane</keyword>
<dbReference type="CDD" id="cd04270">
    <property type="entry name" value="ZnMc_TACE_like"/>
    <property type="match status" value="1"/>
</dbReference>
<feature type="binding site" evidence="13">
    <location>
        <position position="399"/>
    </location>
    <ligand>
        <name>Zn(2+)</name>
        <dbReference type="ChEBI" id="CHEBI:29105"/>
        <note>catalytic</note>
    </ligand>
</feature>
<evidence type="ECO:0000256" key="5">
    <source>
        <dbReference type="ARBA" id="ARBA00022723"/>
    </source>
</evidence>
<feature type="active site" evidence="13">
    <location>
        <position position="390"/>
    </location>
</feature>
<dbReference type="PROSITE" id="PS50215">
    <property type="entry name" value="ADAM_MEPRO"/>
    <property type="match status" value="1"/>
</dbReference>
<dbReference type="CDD" id="cd14246">
    <property type="entry name" value="ADAM17_MPD"/>
    <property type="match status" value="1"/>
</dbReference>
<dbReference type="GO" id="GO:0046872">
    <property type="term" value="F:metal ion binding"/>
    <property type="evidence" value="ECO:0007669"/>
    <property type="project" value="UniProtKB-KW"/>
</dbReference>
<dbReference type="Gene3D" id="4.10.70.30">
    <property type="match status" value="1"/>
</dbReference>
<evidence type="ECO:0000256" key="4">
    <source>
        <dbReference type="ARBA" id="ARBA00022692"/>
    </source>
</evidence>
<reference evidence="18" key="2">
    <citation type="submission" date="2015-02" db="UniProtKB">
        <authorList>
            <consortium name="EnsemblMetazoa"/>
        </authorList>
    </citation>
    <scope>IDENTIFICATION</scope>
</reference>
<dbReference type="GO" id="GO:0004222">
    <property type="term" value="F:metalloendopeptidase activity"/>
    <property type="evidence" value="ECO:0007669"/>
    <property type="project" value="InterPro"/>
</dbReference>
<evidence type="ECO:0000256" key="13">
    <source>
        <dbReference type="PROSITE-ProRule" id="PRU00276"/>
    </source>
</evidence>
<evidence type="ECO:0000256" key="3">
    <source>
        <dbReference type="ARBA" id="ARBA00022670"/>
    </source>
</evidence>
<keyword evidence="5 13" id="KW-0479">Metal-binding</keyword>
<dbReference type="PROSITE" id="PS50214">
    <property type="entry name" value="DISINTEGRIN_2"/>
    <property type="match status" value="1"/>
</dbReference>
<feature type="domain" description="Peptidase M12B" evidence="17">
    <location>
        <begin position="213"/>
        <end position="457"/>
    </location>
</feature>
<dbReference type="EMBL" id="JH431970">
    <property type="status" value="NOT_ANNOTATED_CDS"/>
    <property type="molecule type" value="Genomic_DNA"/>
</dbReference>
<dbReference type="GO" id="GO:0005886">
    <property type="term" value="C:plasma membrane"/>
    <property type="evidence" value="ECO:0007669"/>
    <property type="project" value="TreeGrafter"/>
</dbReference>
<keyword evidence="4 14" id="KW-0812">Transmembrane</keyword>
<dbReference type="SMART" id="SM00050">
    <property type="entry name" value="DISIN"/>
    <property type="match status" value="1"/>
</dbReference>
<dbReference type="AlphaFoldDB" id="T1J977"/>
<dbReference type="FunFam" id="4.10.70.10:FF:000003">
    <property type="entry name" value="Disintegrin and metalloproteinase domain-containing protein 17"/>
    <property type="match status" value="1"/>
</dbReference>
<evidence type="ECO:0000256" key="9">
    <source>
        <dbReference type="ARBA" id="ARBA00022989"/>
    </source>
</evidence>
<evidence type="ECO:0000256" key="8">
    <source>
        <dbReference type="ARBA" id="ARBA00022833"/>
    </source>
</evidence>
<keyword evidence="19" id="KW-1185">Reference proteome</keyword>
<dbReference type="OMA" id="EHDPDIT"/>
<keyword evidence="8 13" id="KW-0862">Zinc</keyword>
<feature type="signal peptide" evidence="15">
    <location>
        <begin position="1"/>
        <end position="19"/>
    </location>
</feature>
<dbReference type="STRING" id="126957.T1J977"/>
<dbReference type="InterPro" id="IPR051489">
    <property type="entry name" value="ADAM_Metalloproteinase"/>
</dbReference>
<feature type="binding site" evidence="13">
    <location>
        <position position="389"/>
    </location>
    <ligand>
        <name>Zn(2+)</name>
        <dbReference type="ChEBI" id="CHEBI:29105"/>
        <note>catalytic</note>
    </ligand>
</feature>
<dbReference type="EnsemblMetazoa" id="SMAR010268-RA">
    <property type="protein sequence ID" value="SMAR010268-PA"/>
    <property type="gene ID" value="SMAR010268"/>
</dbReference>
<dbReference type="InterPro" id="IPR032029">
    <property type="entry name" value="ADAM17_MPD"/>
</dbReference>
<dbReference type="FunFam" id="3.40.390.10:FF:000017">
    <property type="entry name" value="Disintegrin and metalloproteinase domain-containing protein 17"/>
    <property type="match status" value="1"/>
</dbReference>